<comment type="catalytic activity">
    <reaction evidence="12">
        <text>ATP + H2O = ADP + phosphate + H(+)</text>
        <dbReference type="Rhea" id="RHEA:13065"/>
        <dbReference type="ChEBI" id="CHEBI:15377"/>
        <dbReference type="ChEBI" id="CHEBI:15378"/>
        <dbReference type="ChEBI" id="CHEBI:30616"/>
        <dbReference type="ChEBI" id="CHEBI:43474"/>
        <dbReference type="ChEBI" id="CHEBI:456216"/>
        <dbReference type="EC" id="5.6.2.4"/>
    </reaction>
</comment>
<evidence type="ECO:0000256" key="13">
    <source>
        <dbReference type="SAM" id="Coils"/>
    </source>
</evidence>
<protein>
    <recommendedName>
        <fullName evidence="10">DNA 3'-5' helicase</fullName>
        <ecNumber evidence="10">5.6.2.4</ecNumber>
    </recommendedName>
    <alternativeName>
        <fullName evidence="11">DNA 3'-5' helicase II</fullName>
    </alternativeName>
</protein>
<dbReference type="GO" id="GO:0005524">
    <property type="term" value="F:ATP binding"/>
    <property type="evidence" value="ECO:0007669"/>
    <property type="project" value="UniProtKB-UniRule"/>
</dbReference>
<keyword evidence="6" id="KW-0238">DNA-binding</keyword>
<dbReference type="Gene3D" id="1.10.486.10">
    <property type="entry name" value="PCRA, domain 4"/>
    <property type="match status" value="1"/>
</dbReference>
<keyword evidence="2" id="KW-0547">Nucleotide-binding</keyword>
<evidence type="ECO:0000256" key="8">
    <source>
        <dbReference type="ARBA" id="ARBA00025289"/>
    </source>
</evidence>
<evidence type="ECO:0000256" key="6">
    <source>
        <dbReference type="ARBA" id="ARBA00023125"/>
    </source>
</evidence>
<dbReference type="InterPro" id="IPR014017">
    <property type="entry name" value="DNA_helicase_UvrD-like_C"/>
</dbReference>
<dbReference type="PROSITE" id="PS51198">
    <property type="entry name" value="UVRD_HELICASE_ATP_BIND"/>
    <property type="match status" value="1"/>
</dbReference>
<feature type="region of interest" description="Disordered" evidence="14">
    <location>
        <begin position="1"/>
        <end position="26"/>
    </location>
</feature>
<evidence type="ECO:0000256" key="1">
    <source>
        <dbReference type="ARBA" id="ARBA00009922"/>
    </source>
</evidence>
<dbReference type="GO" id="GO:0033202">
    <property type="term" value="C:DNA helicase complex"/>
    <property type="evidence" value="ECO:0007669"/>
    <property type="project" value="TreeGrafter"/>
</dbReference>
<keyword evidence="5" id="KW-0067">ATP-binding</keyword>
<keyword evidence="4" id="KW-0347">Helicase</keyword>
<dbReference type="EMBL" id="CP041238">
    <property type="protein sequence ID" value="QLL62487.1"/>
    <property type="molecule type" value="Genomic_DNA"/>
</dbReference>
<dbReference type="SUPFAM" id="SSF52540">
    <property type="entry name" value="P-loop containing nucleoside triphosphate hydrolases"/>
    <property type="match status" value="1"/>
</dbReference>
<reference evidence="15 16" key="1">
    <citation type="submission" date="2019-06" db="EMBL/GenBank/DDBJ databases">
        <title>Complete genome sequence of Ensifer mexicanus ITTG R7 isolated from nodules of Acacia angustissima (Mill.) Kuntze.</title>
        <authorList>
            <person name="Rincon-Rosales R."/>
            <person name="Rogel M.A."/>
            <person name="Guerrero G."/>
            <person name="Rincon-Molina C.I."/>
            <person name="Lopez-Lopez A."/>
            <person name="Martinez-Romero E."/>
        </authorList>
    </citation>
    <scope>NUCLEOTIDE SEQUENCE [LARGE SCALE GENOMIC DNA]</scope>
    <source>
        <strain evidence="15 16">ITTG R7</strain>
    </source>
</reference>
<evidence type="ECO:0000256" key="3">
    <source>
        <dbReference type="ARBA" id="ARBA00022801"/>
    </source>
</evidence>
<feature type="region of interest" description="Disordered" evidence="14">
    <location>
        <begin position="785"/>
        <end position="806"/>
    </location>
</feature>
<sequence>MSKGFDDIPFFDEEPAPRKPAPAAGGIAARAMAARDKAKRPDYLSGLNPEQTEAVETLEGPVLVLAGAGTGKTRVLTTRIAHILSTGRAFPSQILAVTFTNKAAREMKERIGVLVGHAVEGMPWLGTFHSIGVKLLRRHAELVGLRSDFTILDTDDVVRLIKQLIQAEGLDDKRWPAKQFAGMIDTWKNKGLDPSQIPEGDARAFANGKGRELYAAYQNRLLTLNACDFGDLLLHPIRMFRANPDVLREYHDKFRYILVDEYQDTNTAQYMWLRLLAQRPRAKTEAKAAAPGEARASRSWPDDVSSAPAERSRASGDSVSANHRAEARRGQAAVAPDGAPPRSEPRSGDSVSANRHQQINICCVGDDDQSIYGWRGAEVDNILRFEKDFPGAKVIKLERNYRSTEHILGAAAHLIAHNEGRLGKTLFTERTNPDDEKVHVHAAWDSEEEARAIGEEIEQLQRQKHNLNDIAILVRASFQMREFEDRFVTLGLNYRVIGGPRFYERLEIRDAMAYFRLVCQPADDLAFERIVNTPKRGLGDTTVRTLHDYARARDIPMFAAASDIIETDELKPKARKALFDVVTDFRRWQTLLETTPHTELAEQILDESGYTAMWQADKSAEAPGRLENLRELIRSMEAFESLRGFLEHVALVMDAEQNEDMDAVSIMTLHSAKGLEFDTVFLPGWEEGLFPHQRALDEGGRAGLEEERRLAYVGITRAKRRCHIWFVSNRRIHGLWQSTMPSRFLDELPIDHVEVAEQDVSYGGYGRGGYGQSRFDKADPFENSYQTPGWKRAQQHRSEATRDNWGTRSGHAVERIGYGESGPRTRMIEGELVAKSTTSEPSRFNIGDRVFHLKFGNGNIAAIEGNKLTIDFDRAGQKRVLDGFVERV</sequence>
<accession>A0A859QLE8</accession>
<evidence type="ECO:0000256" key="7">
    <source>
        <dbReference type="ARBA" id="ARBA00023235"/>
    </source>
</evidence>
<keyword evidence="7" id="KW-0413">Isomerase</keyword>
<evidence type="ECO:0000256" key="4">
    <source>
        <dbReference type="ARBA" id="ARBA00022806"/>
    </source>
</evidence>
<keyword evidence="16" id="KW-1185">Reference proteome</keyword>
<dbReference type="PROSITE" id="PS51217">
    <property type="entry name" value="UVRD_HELICASE_CTER"/>
    <property type="match status" value="1"/>
</dbReference>
<feature type="region of interest" description="Disordered" evidence="14">
    <location>
        <begin position="284"/>
        <end position="354"/>
    </location>
</feature>
<dbReference type="GO" id="GO:0043138">
    <property type="term" value="F:3'-5' DNA helicase activity"/>
    <property type="evidence" value="ECO:0007669"/>
    <property type="project" value="UniProtKB-EC"/>
</dbReference>
<dbReference type="FunFam" id="3.40.50.300:FF:001890">
    <property type="entry name" value="DNA helicase"/>
    <property type="match status" value="1"/>
</dbReference>
<dbReference type="CDD" id="cd17932">
    <property type="entry name" value="DEXQc_UvrD"/>
    <property type="match status" value="1"/>
</dbReference>
<feature type="coiled-coil region" evidence="13">
    <location>
        <begin position="443"/>
        <end position="470"/>
    </location>
</feature>
<dbReference type="InterPro" id="IPR014016">
    <property type="entry name" value="UvrD-like_ATP-bd"/>
</dbReference>
<dbReference type="Pfam" id="PF13361">
    <property type="entry name" value="UvrD_C"/>
    <property type="match status" value="1"/>
</dbReference>
<evidence type="ECO:0000256" key="10">
    <source>
        <dbReference type="ARBA" id="ARBA00034808"/>
    </source>
</evidence>
<dbReference type="KEGG" id="emx:FKV68_14105"/>
<dbReference type="GO" id="GO:0003677">
    <property type="term" value="F:DNA binding"/>
    <property type="evidence" value="ECO:0007669"/>
    <property type="project" value="UniProtKB-KW"/>
</dbReference>
<gene>
    <name evidence="15" type="ORF">FKV68_14105</name>
</gene>
<evidence type="ECO:0000256" key="11">
    <source>
        <dbReference type="ARBA" id="ARBA00034923"/>
    </source>
</evidence>
<dbReference type="GO" id="GO:0005829">
    <property type="term" value="C:cytosol"/>
    <property type="evidence" value="ECO:0007669"/>
    <property type="project" value="TreeGrafter"/>
</dbReference>
<comment type="function">
    <text evidence="8">Has both ATPase and helicase activities. Unwinds DNA duplexes with 3' to 5' polarity with respect to the bound strand and initiates unwinding most effectively when a single-stranded region is present. Involved in the post-incision events of nucleotide excision repair and methyl-directed mismatch repair.</text>
</comment>
<dbReference type="PANTHER" id="PTHR11070:SF2">
    <property type="entry name" value="ATP-DEPENDENT DNA HELICASE SRS2"/>
    <property type="match status" value="1"/>
</dbReference>
<dbReference type="InterPro" id="IPR000212">
    <property type="entry name" value="DNA_helicase_UvrD/REP"/>
</dbReference>
<proteinExistence type="inferred from homology"/>
<dbReference type="AlphaFoldDB" id="A0A859QLE8"/>
<dbReference type="Gene3D" id="1.10.10.160">
    <property type="match status" value="1"/>
</dbReference>
<dbReference type="PANTHER" id="PTHR11070">
    <property type="entry name" value="UVRD / RECB / PCRA DNA HELICASE FAMILY MEMBER"/>
    <property type="match status" value="1"/>
</dbReference>
<feature type="compositionally biased region" description="Low complexity" evidence="14">
    <location>
        <begin position="287"/>
        <end position="299"/>
    </location>
</feature>
<dbReference type="EC" id="5.6.2.4" evidence="10"/>
<evidence type="ECO:0000313" key="16">
    <source>
        <dbReference type="Proteomes" id="UP000510721"/>
    </source>
</evidence>
<organism evidence="15 16">
    <name type="scientific">Sinorhizobium mexicanum</name>
    <dbReference type="NCBI Taxonomy" id="375549"/>
    <lineage>
        <taxon>Bacteria</taxon>
        <taxon>Pseudomonadati</taxon>
        <taxon>Pseudomonadota</taxon>
        <taxon>Alphaproteobacteria</taxon>
        <taxon>Hyphomicrobiales</taxon>
        <taxon>Rhizobiaceae</taxon>
        <taxon>Sinorhizobium/Ensifer group</taxon>
        <taxon>Sinorhizobium</taxon>
    </lineage>
</organism>
<evidence type="ECO:0000256" key="12">
    <source>
        <dbReference type="ARBA" id="ARBA00048988"/>
    </source>
</evidence>
<evidence type="ECO:0000256" key="14">
    <source>
        <dbReference type="SAM" id="MobiDB-lite"/>
    </source>
</evidence>
<keyword evidence="3" id="KW-0378">Hydrolase</keyword>
<dbReference type="Gene3D" id="3.40.50.300">
    <property type="entry name" value="P-loop containing nucleotide triphosphate hydrolases"/>
    <property type="match status" value="3"/>
</dbReference>
<dbReference type="InterPro" id="IPR027417">
    <property type="entry name" value="P-loop_NTPase"/>
</dbReference>
<comment type="catalytic activity">
    <reaction evidence="9">
        <text>Couples ATP hydrolysis with the unwinding of duplex DNA by translocating in the 3'-5' direction.</text>
        <dbReference type="EC" id="5.6.2.4"/>
    </reaction>
</comment>
<dbReference type="InterPro" id="IPR013986">
    <property type="entry name" value="DExx_box_DNA_helicase_dom_sf"/>
</dbReference>
<dbReference type="Pfam" id="PF00580">
    <property type="entry name" value="UvrD-helicase"/>
    <property type="match status" value="2"/>
</dbReference>
<evidence type="ECO:0000256" key="9">
    <source>
        <dbReference type="ARBA" id="ARBA00034617"/>
    </source>
</evidence>
<dbReference type="CDD" id="cd18807">
    <property type="entry name" value="SF1_C_UvrD"/>
    <property type="match status" value="1"/>
</dbReference>
<dbReference type="RefSeq" id="WP_180938385.1">
    <property type="nucleotide sequence ID" value="NZ_CP041238.1"/>
</dbReference>
<dbReference type="FunFam" id="1.10.486.10:FF:000003">
    <property type="entry name" value="ATP-dependent DNA helicase"/>
    <property type="match status" value="1"/>
</dbReference>
<dbReference type="Proteomes" id="UP000510721">
    <property type="component" value="Chromosome"/>
</dbReference>
<keyword evidence="13" id="KW-0175">Coiled coil</keyword>
<evidence type="ECO:0000256" key="5">
    <source>
        <dbReference type="ARBA" id="ARBA00022840"/>
    </source>
</evidence>
<name>A0A859QLE8_9HYPH</name>
<evidence type="ECO:0000256" key="2">
    <source>
        <dbReference type="ARBA" id="ARBA00022741"/>
    </source>
</evidence>
<evidence type="ECO:0000313" key="15">
    <source>
        <dbReference type="EMBL" id="QLL62487.1"/>
    </source>
</evidence>
<comment type="similarity">
    <text evidence="1">Belongs to the helicase family. UvrD subfamily.</text>
</comment>
<dbReference type="GO" id="GO:0000725">
    <property type="term" value="P:recombinational repair"/>
    <property type="evidence" value="ECO:0007669"/>
    <property type="project" value="TreeGrafter"/>
</dbReference>
<dbReference type="GO" id="GO:0016787">
    <property type="term" value="F:hydrolase activity"/>
    <property type="evidence" value="ECO:0007669"/>
    <property type="project" value="UniProtKB-UniRule"/>
</dbReference>